<gene>
    <name evidence="7" type="ORF">EX30DRAFT_336511</name>
</gene>
<feature type="domain" description="RING-type" evidence="6">
    <location>
        <begin position="5"/>
        <end position="74"/>
    </location>
</feature>
<organism evidence="7 8">
    <name type="scientific">Ascodesmis nigricans</name>
    <dbReference type="NCBI Taxonomy" id="341454"/>
    <lineage>
        <taxon>Eukaryota</taxon>
        <taxon>Fungi</taxon>
        <taxon>Dikarya</taxon>
        <taxon>Ascomycota</taxon>
        <taxon>Pezizomycotina</taxon>
        <taxon>Pezizomycetes</taxon>
        <taxon>Pezizales</taxon>
        <taxon>Ascodesmidaceae</taxon>
        <taxon>Ascodesmis</taxon>
    </lineage>
</organism>
<keyword evidence="4" id="KW-0040">ANK repeat</keyword>
<evidence type="ECO:0000256" key="2">
    <source>
        <dbReference type="ARBA" id="ARBA00022771"/>
    </source>
</evidence>
<feature type="repeat" description="ANK" evidence="4">
    <location>
        <begin position="148"/>
        <end position="180"/>
    </location>
</feature>
<reference evidence="7 8" key="1">
    <citation type="submission" date="2019-04" db="EMBL/GenBank/DDBJ databases">
        <title>Comparative genomics and transcriptomics to analyze fruiting body development in filamentous ascomycetes.</title>
        <authorList>
            <consortium name="DOE Joint Genome Institute"/>
            <person name="Lutkenhaus R."/>
            <person name="Traeger S."/>
            <person name="Breuer J."/>
            <person name="Kuo A."/>
            <person name="Lipzen A."/>
            <person name="Pangilinan J."/>
            <person name="Dilworth D."/>
            <person name="Sandor L."/>
            <person name="Poggeler S."/>
            <person name="Barry K."/>
            <person name="Grigoriev I.V."/>
            <person name="Nowrousian M."/>
        </authorList>
    </citation>
    <scope>NUCLEOTIDE SEQUENCE [LARGE SCALE GENOMIC DNA]</scope>
    <source>
        <strain evidence="7 8">CBS 389.68</strain>
    </source>
</reference>
<dbReference type="PROSITE" id="PS50089">
    <property type="entry name" value="ZF_RING_2"/>
    <property type="match status" value="1"/>
</dbReference>
<evidence type="ECO:0000256" key="5">
    <source>
        <dbReference type="PROSITE-ProRule" id="PRU00175"/>
    </source>
</evidence>
<dbReference type="EMBL" id="ML220175">
    <property type="protein sequence ID" value="TGZ76517.1"/>
    <property type="molecule type" value="Genomic_DNA"/>
</dbReference>
<keyword evidence="8" id="KW-1185">Reference proteome</keyword>
<dbReference type="Gene3D" id="3.30.40.10">
    <property type="entry name" value="Zinc/RING finger domain, C3HC4 (zinc finger)"/>
    <property type="match status" value="1"/>
</dbReference>
<accession>A0A4S2MQA7</accession>
<evidence type="ECO:0000256" key="3">
    <source>
        <dbReference type="ARBA" id="ARBA00022833"/>
    </source>
</evidence>
<keyword evidence="1" id="KW-0479">Metal-binding</keyword>
<dbReference type="AlphaFoldDB" id="A0A4S2MQA7"/>
<proteinExistence type="predicted"/>
<dbReference type="InParanoid" id="A0A4S2MQA7"/>
<dbReference type="Gene3D" id="1.25.40.20">
    <property type="entry name" value="Ankyrin repeat-containing domain"/>
    <property type="match status" value="1"/>
</dbReference>
<dbReference type="STRING" id="341454.A0A4S2MQA7"/>
<evidence type="ECO:0000313" key="7">
    <source>
        <dbReference type="EMBL" id="TGZ76517.1"/>
    </source>
</evidence>
<evidence type="ECO:0000256" key="4">
    <source>
        <dbReference type="PROSITE-ProRule" id="PRU00023"/>
    </source>
</evidence>
<evidence type="ECO:0000313" key="8">
    <source>
        <dbReference type="Proteomes" id="UP000298138"/>
    </source>
</evidence>
<sequence>MSTTCDLCSAPLTDPDTGLPDSVLLPCSHTFHYPCIEDEYLNYDFPATASSSTTTTIPAPLPTASNSFPCPTCHTLHNPLLATLHNEGGLQHSYNLGAHLAEEAYYDARPHLKRMRAFLSFCAEGDAGDDGEVESDAGRLVDAVDRETGEGVLHVAAGNARWDVVRVLLEKGADLGRMDNAGRGVLDVVREVAGEEGVREVVEAAGWGR</sequence>
<dbReference type="SUPFAM" id="SSF48403">
    <property type="entry name" value="Ankyrin repeat"/>
    <property type="match status" value="1"/>
</dbReference>
<dbReference type="SUPFAM" id="SSF57850">
    <property type="entry name" value="RING/U-box"/>
    <property type="match status" value="1"/>
</dbReference>
<keyword evidence="3" id="KW-0862">Zinc</keyword>
<evidence type="ECO:0000256" key="1">
    <source>
        <dbReference type="ARBA" id="ARBA00022723"/>
    </source>
</evidence>
<keyword evidence="2 5" id="KW-0863">Zinc-finger</keyword>
<dbReference type="PROSITE" id="PS50297">
    <property type="entry name" value="ANK_REP_REGION"/>
    <property type="match status" value="1"/>
</dbReference>
<dbReference type="PROSITE" id="PS50088">
    <property type="entry name" value="ANK_REPEAT"/>
    <property type="match status" value="1"/>
</dbReference>
<dbReference type="Pfam" id="PF00097">
    <property type="entry name" value="zf-C3HC4"/>
    <property type="match status" value="1"/>
</dbReference>
<dbReference type="OrthoDB" id="46529at2759"/>
<dbReference type="GO" id="GO:0008270">
    <property type="term" value="F:zinc ion binding"/>
    <property type="evidence" value="ECO:0007669"/>
    <property type="project" value="UniProtKB-KW"/>
</dbReference>
<dbReference type="InterPro" id="IPR036770">
    <property type="entry name" value="Ankyrin_rpt-contain_sf"/>
</dbReference>
<dbReference type="InterPro" id="IPR018957">
    <property type="entry name" value="Znf_C3HC4_RING-type"/>
</dbReference>
<dbReference type="InterPro" id="IPR001841">
    <property type="entry name" value="Znf_RING"/>
</dbReference>
<evidence type="ECO:0000259" key="6">
    <source>
        <dbReference type="PROSITE" id="PS50089"/>
    </source>
</evidence>
<dbReference type="SMART" id="SM00184">
    <property type="entry name" value="RING"/>
    <property type="match status" value="1"/>
</dbReference>
<protein>
    <recommendedName>
        <fullName evidence="6">RING-type domain-containing protein</fullName>
    </recommendedName>
</protein>
<dbReference type="InterPro" id="IPR002110">
    <property type="entry name" value="Ankyrin_rpt"/>
</dbReference>
<name>A0A4S2MQA7_9PEZI</name>
<dbReference type="InterPro" id="IPR013083">
    <property type="entry name" value="Znf_RING/FYVE/PHD"/>
</dbReference>
<dbReference type="Proteomes" id="UP000298138">
    <property type="component" value="Unassembled WGS sequence"/>
</dbReference>